<evidence type="ECO:0000256" key="4">
    <source>
        <dbReference type="ARBA" id="ARBA00023136"/>
    </source>
</evidence>
<feature type="compositionally biased region" description="Low complexity" evidence="5">
    <location>
        <begin position="51"/>
        <end position="68"/>
    </location>
</feature>
<keyword evidence="3 6" id="KW-1133">Transmembrane helix</keyword>
<keyword evidence="2 6" id="KW-0812">Transmembrane</keyword>
<feature type="transmembrane region" description="Helical" evidence="6">
    <location>
        <begin position="325"/>
        <end position="350"/>
    </location>
</feature>
<dbReference type="InterPro" id="IPR051694">
    <property type="entry name" value="Immunoregulatory_rcpt-like"/>
</dbReference>
<evidence type="ECO:0000256" key="3">
    <source>
        <dbReference type="ARBA" id="ARBA00022989"/>
    </source>
</evidence>
<evidence type="ECO:0000313" key="8">
    <source>
        <dbReference type="Proteomes" id="UP001149954"/>
    </source>
</evidence>
<feature type="compositionally biased region" description="Low complexity" evidence="5">
    <location>
        <begin position="273"/>
        <end position="318"/>
    </location>
</feature>
<dbReference type="GO" id="GO:0071944">
    <property type="term" value="C:cell periphery"/>
    <property type="evidence" value="ECO:0007669"/>
    <property type="project" value="UniProtKB-ARBA"/>
</dbReference>
<evidence type="ECO:0000256" key="5">
    <source>
        <dbReference type="SAM" id="MobiDB-lite"/>
    </source>
</evidence>
<dbReference type="EMBL" id="JAPWDS010000006">
    <property type="protein sequence ID" value="KAJ5494370.1"/>
    <property type="molecule type" value="Genomic_DNA"/>
</dbReference>
<organism evidence="7 8">
    <name type="scientific">Penicillium fimorum</name>
    <dbReference type="NCBI Taxonomy" id="1882269"/>
    <lineage>
        <taxon>Eukaryota</taxon>
        <taxon>Fungi</taxon>
        <taxon>Dikarya</taxon>
        <taxon>Ascomycota</taxon>
        <taxon>Pezizomycotina</taxon>
        <taxon>Eurotiomycetes</taxon>
        <taxon>Eurotiomycetidae</taxon>
        <taxon>Eurotiales</taxon>
        <taxon>Aspergillaceae</taxon>
        <taxon>Penicillium</taxon>
    </lineage>
</organism>
<keyword evidence="4 6" id="KW-0472">Membrane</keyword>
<proteinExistence type="predicted"/>
<feature type="region of interest" description="Disordered" evidence="5">
    <location>
        <begin position="268"/>
        <end position="318"/>
    </location>
</feature>
<dbReference type="AlphaFoldDB" id="A0A9W9XKP7"/>
<dbReference type="Proteomes" id="UP001149954">
    <property type="component" value="Unassembled WGS sequence"/>
</dbReference>
<feature type="region of interest" description="Disordered" evidence="5">
    <location>
        <begin position="356"/>
        <end position="404"/>
    </location>
</feature>
<name>A0A9W9XKP7_9EURO</name>
<dbReference type="GO" id="GO:0016020">
    <property type="term" value="C:membrane"/>
    <property type="evidence" value="ECO:0007669"/>
    <property type="project" value="UniProtKB-SubCell"/>
</dbReference>
<comment type="subcellular location">
    <subcellularLocation>
        <location evidence="1">Membrane</location>
        <topology evidence="1">Single-pass membrane protein</topology>
    </subcellularLocation>
</comment>
<gene>
    <name evidence="7" type="ORF">N7463_010457</name>
</gene>
<dbReference type="PANTHER" id="PTHR15549:SF33">
    <property type="entry name" value="MEMBRANE PROTEIN WSC4, PUTATIVE (AFU_ORTHOLOGUE AFUA_5G09020)-RELATED"/>
    <property type="match status" value="1"/>
</dbReference>
<comment type="caution">
    <text evidence="7">The sequence shown here is derived from an EMBL/GenBank/DDBJ whole genome shotgun (WGS) entry which is preliminary data.</text>
</comment>
<evidence type="ECO:0000313" key="7">
    <source>
        <dbReference type="EMBL" id="KAJ5494370.1"/>
    </source>
</evidence>
<feature type="compositionally biased region" description="Polar residues" evidence="5">
    <location>
        <begin position="373"/>
        <end position="386"/>
    </location>
</feature>
<reference evidence="7" key="1">
    <citation type="submission" date="2022-12" db="EMBL/GenBank/DDBJ databases">
        <authorList>
            <person name="Petersen C."/>
        </authorList>
    </citation>
    <scope>NUCLEOTIDE SEQUENCE</scope>
    <source>
        <strain evidence="7">IBT 29495</strain>
    </source>
</reference>
<sequence>MHIEGPFCCANDTRGFYTTSDKSVGCAKAEDVHNFGVKVRTLGGVIQADRPTSSSSTTKLSSPTLGTTNNGDVDTSHSNTVTIAGGVVGGIAGFAILVTLAWCILRRRRKHAQSIQRPPVPISELSDSTRIAELCDSNRITELSGQGISELLGSKNPYGYSLRRNGTCALGEKACTSTWDSFLTCCPGNTECSVSGICCPTEKNCTALLNEVCADDTANLYYIDTNKGTFCCANDTVGFRRSNNWVGCAKPEDVDDFGVEVTTMRPAIQTHLPTSSSSNTATSTTPSSSTSGAVAATPTPTNNANTDTSPTPTNNANTGTSHSNIGAIAGGVVGGVAGVAILIALAWYLLRGRKKQAQDSQSIQRPPVPVSELSDSTRVTELSGQGISELPGSEKQRPPPAELP</sequence>
<keyword evidence="8" id="KW-1185">Reference proteome</keyword>
<feature type="transmembrane region" description="Helical" evidence="6">
    <location>
        <begin position="83"/>
        <end position="105"/>
    </location>
</feature>
<evidence type="ECO:0000256" key="1">
    <source>
        <dbReference type="ARBA" id="ARBA00004167"/>
    </source>
</evidence>
<feature type="region of interest" description="Disordered" evidence="5">
    <location>
        <begin position="48"/>
        <end position="73"/>
    </location>
</feature>
<reference evidence="7" key="2">
    <citation type="journal article" date="2023" name="IMA Fungus">
        <title>Comparative genomic study of the Penicillium genus elucidates a diverse pangenome and 15 lateral gene transfer events.</title>
        <authorList>
            <person name="Petersen C."/>
            <person name="Sorensen T."/>
            <person name="Nielsen M.R."/>
            <person name="Sondergaard T.E."/>
            <person name="Sorensen J.L."/>
            <person name="Fitzpatrick D.A."/>
            <person name="Frisvad J.C."/>
            <person name="Nielsen K.L."/>
        </authorList>
    </citation>
    <scope>NUCLEOTIDE SEQUENCE</scope>
    <source>
        <strain evidence="7">IBT 29495</strain>
    </source>
</reference>
<dbReference type="OrthoDB" id="4779287at2759"/>
<dbReference type="PANTHER" id="PTHR15549">
    <property type="entry name" value="PAIRED IMMUNOGLOBULIN-LIKE TYPE 2 RECEPTOR"/>
    <property type="match status" value="1"/>
</dbReference>
<evidence type="ECO:0000256" key="6">
    <source>
        <dbReference type="SAM" id="Phobius"/>
    </source>
</evidence>
<evidence type="ECO:0000256" key="2">
    <source>
        <dbReference type="ARBA" id="ARBA00022692"/>
    </source>
</evidence>
<accession>A0A9W9XKP7</accession>
<protein>
    <submittedName>
        <fullName evidence="7">Uncharacterized protein</fullName>
    </submittedName>
</protein>